<proteinExistence type="predicted"/>
<evidence type="ECO:0000313" key="3">
    <source>
        <dbReference type="Proteomes" id="UP000199114"/>
    </source>
</evidence>
<dbReference type="Proteomes" id="UP000199114">
    <property type="component" value="Unassembled WGS sequence"/>
</dbReference>
<gene>
    <name evidence="2" type="ORF">SAMN04489841_3382</name>
</gene>
<reference evidence="3" key="1">
    <citation type="submission" date="2016-10" db="EMBL/GenBank/DDBJ databases">
        <authorList>
            <person name="Varghese N."/>
            <person name="Submissions S."/>
        </authorList>
    </citation>
    <scope>NUCLEOTIDE SEQUENCE [LARGE SCALE GENOMIC DNA]</scope>
    <source>
        <strain evidence="3">DSM 25055</strain>
    </source>
</reference>
<accession>A0A1H9MJ01</accession>
<dbReference type="RefSeq" id="WP_090619396.1">
    <property type="nucleotide sequence ID" value="NZ_FOFD01000004.1"/>
</dbReference>
<feature type="region of interest" description="Disordered" evidence="1">
    <location>
        <begin position="36"/>
        <end position="55"/>
    </location>
</feature>
<evidence type="ECO:0000256" key="1">
    <source>
        <dbReference type="SAM" id="MobiDB-lite"/>
    </source>
</evidence>
<protein>
    <submittedName>
        <fullName evidence="2">Uncharacterized protein</fullName>
    </submittedName>
</protein>
<dbReference type="OrthoDB" id="155519at2157"/>
<sequence length="89" mass="10235">MADTPDINKVETEDDYTHVRFRDPDRYEEIRTPDWAEQPAASVSEGSEVRTGKIEGEDDWEVTSVLIDKHVSEDKAKEQAREIVDKIES</sequence>
<dbReference type="EMBL" id="FOFD01000004">
    <property type="protein sequence ID" value="SER23686.1"/>
    <property type="molecule type" value="Genomic_DNA"/>
</dbReference>
<dbReference type="AlphaFoldDB" id="A0A1H9MJ01"/>
<evidence type="ECO:0000313" key="2">
    <source>
        <dbReference type="EMBL" id="SER23686.1"/>
    </source>
</evidence>
<name>A0A1H9MJ01_9EURY</name>
<organism evidence="2 3">
    <name type="scientific">Natrinema salaciae</name>
    <dbReference type="NCBI Taxonomy" id="1186196"/>
    <lineage>
        <taxon>Archaea</taxon>
        <taxon>Methanobacteriati</taxon>
        <taxon>Methanobacteriota</taxon>
        <taxon>Stenosarchaea group</taxon>
        <taxon>Halobacteria</taxon>
        <taxon>Halobacteriales</taxon>
        <taxon>Natrialbaceae</taxon>
        <taxon>Natrinema</taxon>
    </lineage>
</organism>
<keyword evidence="3" id="KW-1185">Reference proteome</keyword>